<dbReference type="Proteomes" id="UP000829354">
    <property type="component" value="Chromosome V"/>
</dbReference>
<dbReference type="GO" id="GO:0008270">
    <property type="term" value="F:zinc ion binding"/>
    <property type="evidence" value="ECO:0007669"/>
    <property type="project" value="UniProtKB-KW"/>
</dbReference>
<evidence type="ECO:0000313" key="12">
    <source>
        <dbReference type="EMBL" id="UMM32747.1"/>
    </source>
</evidence>
<dbReference type="PROSITE" id="PS51843">
    <property type="entry name" value="NR_LBD"/>
    <property type="match status" value="1"/>
</dbReference>
<dbReference type="GO" id="GO:0003700">
    <property type="term" value="F:DNA-binding transcription factor activity"/>
    <property type="evidence" value="ECO:0007669"/>
    <property type="project" value="InterPro"/>
</dbReference>
<dbReference type="PANTHER" id="PTHR46011:SF3">
    <property type="entry name" value="NR LBD DOMAIN-CONTAINING PROTEIN-RELATED"/>
    <property type="match status" value="1"/>
</dbReference>
<gene>
    <name evidence="12" type="ORF">L5515_006439</name>
</gene>
<keyword evidence="4 9" id="KW-0805">Transcription regulation</keyword>
<comment type="subcellular location">
    <subcellularLocation>
        <location evidence="9">Nucleus</location>
    </subcellularLocation>
</comment>
<evidence type="ECO:0000313" key="13">
    <source>
        <dbReference type="Proteomes" id="UP000829354"/>
    </source>
</evidence>
<dbReference type="SUPFAM" id="SSF48508">
    <property type="entry name" value="Nuclear receptor ligand-binding domain"/>
    <property type="match status" value="1"/>
</dbReference>
<evidence type="ECO:0000259" key="10">
    <source>
        <dbReference type="PROSITE" id="PS51030"/>
    </source>
</evidence>
<dbReference type="InterPro" id="IPR001628">
    <property type="entry name" value="Znf_hrmn_rcpt"/>
</dbReference>
<keyword evidence="5 9" id="KW-0238">DNA-binding</keyword>
<reference evidence="12 13" key="1">
    <citation type="submission" date="2022-04" db="EMBL/GenBank/DDBJ databases">
        <title>Chromosome-level reference genomes for two strains of Caenorhabditis briggsae: an improved platform for comparative genomics.</title>
        <authorList>
            <person name="Stevens L."/>
            <person name="Andersen E."/>
        </authorList>
    </citation>
    <scope>NUCLEOTIDE SEQUENCE [LARGE SCALE GENOMIC DNA]</scope>
    <source>
        <strain evidence="12">VX34</strain>
        <tissue evidence="12">Whole-organism</tissue>
    </source>
</reference>
<accession>A0AAE9F2D6</accession>
<keyword evidence="8 9" id="KW-0539">Nucleus</keyword>
<dbReference type="InterPro" id="IPR035500">
    <property type="entry name" value="NHR-like_dom_sf"/>
</dbReference>
<evidence type="ECO:0000256" key="4">
    <source>
        <dbReference type="ARBA" id="ARBA00023015"/>
    </source>
</evidence>
<dbReference type="GO" id="GO:0043565">
    <property type="term" value="F:sequence-specific DNA binding"/>
    <property type="evidence" value="ECO:0007669"/>
    <property type="project" value="InterPro"/>
</dbReference>
<evidence type="ECO:0000256" key="7">
    <source>
        <dbReference type="ARBA" id="ARBA00023170"/>
    </source>
</evidence>
<evidence type="ECO:0000256" key="6">
    <source>
        <dbReference type="ARBA" id="ARBA00023163"/>
    </source>
</evidence>
<dbReference type="PROSITE" id="PS51030">
    <property type="entry name" value="NUCLEAR_REC_DBD_2"/>
    <property type="match status" value="1"/>
</dbReference>
<keyword evidence="2 9" id="KW-0863">Zinc-finger</keyword>
<dbReference type="PRINTS" id="PR00047">
    <property type="entry name" value="STROIDFINGER"/>
</dbReference>
<dbReference type="Gene3D" id="1.10.565.10">
    <property type="entry name" value="Retinoid X Receptor"/>
    <property type="match status" value="1"/>
</dbReference>
<dbReference type="PANTHER" id="PTHR46011">
    <property type="entry name" value="NUCLEAR HORMONE RECEPTOR FAMILY MEMBER NHR-86-RELATED"/>
    <property type="match status" value="1"/>
</dbReference>
<evidence type="ECO:0000256" key="2">
    <source>
        <dbReference type="ARBA" id="ARBA00022771"/>
    </source>
</evidence>
<dbReference type="EMBL" id="CP092624">
    <property type="protein sequence ID" value="UMM32747.1"/>
    <property type="molecule type" value="Genomic_DNA"/>
</dbReference>
<dbReference type="InterPro" id="IPR013088">
    <property type="entry name" value="Znf_NHR/GATA"/>
</dbReference>
<dbReference type="Pfam" id="PF00105">
    <property type="entry name" value="zf-C4"/>
    <property type="match status" value="1"/>
</dbReference>
<name>A0AAE9F2D6_CAEBR</name>
<keyword evidence="6 9" id="KW-0804">Transcription</keyword>
<evidence type="ECO:0000256" key="8">
    <source>
        <dbReference type="ARBA" id="ARBA00023242"/>
    </source>
</evidence>
<keyword evidence="7 9" id="KW-0675">Receptor</keyword>
<protein>
    <submittedName>
        <fullName evidence="12">Uncharacterized protein</fullName>
    </submittedName>
</protein>
<dbReference type="SMART" id="SM00399">
    <property type="entry name" value="ZnF_C4"/>
    <property type="match status" value="1"/>
</dbReference>
<organism evidence="12 13">
    <name type="scientific">Caenorhabditis briggsae</name>
    <dbReference type="NCBI Taxonomy" id="6238"/>
    <lineage>
        <taxon>Eukaryota</taxon>
        <taxon>Metazoa</taxon>
        <taxon>Ecdysozoa</taxon>
        <taxon>Nematoda</taxon>
        <taxon>Chromadorea</taxon>
        <taxon>Rhabditida</taxon>
        <taxon>Rhabditina</taxon>
        <taxon>Rhabditomorpha</taxon>
        <taxon>Rhabditoidea</taxon>
        <taxon>Rhabditidae</taxon>
        <taxon>Peloderinae</taxon>
        <taxon>Caenorhabditis</taxon>
    </lineage>
</organism>
<evidence type="ECO:0000256" key="9">
    <source>
        <dbReference type="RuleBase" id="RU004334"/>
    </source>
</evidence>
<keyword evidence="3 9" id="KW-0862">Zinc</keyword>
<evidence type="ECO:0000256" key="1">
    <source>
        <dbReference type="ARBA" id="ARBA00022723"/>
    </source>
</evidence>
<dbReference type="GO" id="GO:0005634">
    <property type="term" value="C:nucleus"/>
    <property type="evidence" value="ECO:0007669"/>
    <property type="project" value="UniProtKB-SubCell"/>
</dbReference>
<evidence type="ECO:0000256" key="5">
    <source>
        <dbReference type="ARBA" id="ARBA00023125"/>
    </source>
</evidence>
<dbReference type="SMART" id="SM00430">
    <property type="entry name" value="HOLI"/>
    <property type="match status" value="1"/>
</dbReference>
<sequence>MSSILCGVCEQTSDSFNFGALSCNACAAFFRRVIASNRIPKVQCDRKCDLTSRILRRLCSNFRYQKCLKIGMDSKMVKSGKPEEPSILEELKQSYRNPEELRRQTFKNDGQSKLVFFFEEMNNLCRIDINLIMDTLMKTFTRLSSPMQNNQHRCLISNFLGPFIIVDQCFLSVDSEFTILADGNYVYTRDLHEHFQSSNQGDSKAAETSLFLAPYWKQRRNIMGRTFKELKMDVSEFLVFCALIYWDFGLHEQSDECIEIRLERRSRILKELKLSEQSLRSENDASLRIGQIMLALQMVQKSVSMMEEYKTISIIYDLCAKHCPLFQMSEGGL</sequence>
<evidence type="ECO:0000256" key="3">
    <source>
        <dbReference type="ARBA" id="ARBA00022833"/>
    </source>
</evidence>
<keyword evidence="13" id="KW-1185">Reference proteome</keyword>
<feature type="domain" description="Nuclear receptor" evidence="10">
    <location>
        <begin position="3"/>
        <end position="79"/>
    </location>
</feature>
<dbReference type="Gene3D" id="3.30.50.10">
    <property type="entry name" value="Erythroid Transcription Factor GATA-1, subunit A"/>
    <property type="match status" value="1"/>
</dbReference>
<proteinExistence type="inferred from homology"/>
<dbReference type="SUPFAM" id="SSF57716">
    <property type="entry name" value="Glucocorticoid receptor-like (DNA-binding domain)"/>
    <property type="match status" value="1"/>
</dbReference>
<comment type="similarity">
    <text evidence="9">Belongs to the nuclear hormone receptor family.</text>
</comment>
<feature type="domain" description="NR LBD" evidence="11">
    <location>
        <begin position="83"/>
        <end position="332"/>
    </location>
</feature>
<dbReference type="PROSITE" id="PS00031">
    <property type="entry name" value="NUCLEAR_REC_DBD_1"/>
    <property type="match status" value="1"/>
</dbReference>
<dbReference type="Pfam" id="PF00104">
    <property type="entry name" value="Hormone_recep"/>
    <property type="match status" value="1"/>
</dbReference>
<evidence type="ECO:0000259" key="11">
    <source>
        <dbReference type="PROSITE" id="PS51843"/>
    </source>
</evidence>
<dbReference type="AlphaFoldDB" id="A0AAE9F2D6"/>
<dbReference type="InterPro" id="IPR000536">
    <property type="entry name" value="Nucl_hrmn_rcpt_lig-bd"/>
</dbReference>
<keyword evidence="1 9" id="KW-0479">Metal-binding</keyword>